<reference evidence="7 8" key="1">
    <citation type="journal article" date="2014" name="Genome Biol. Evol.">
        <title>The secreted proteins of Achlya hypogyna and Thraustotheca clavata identify the ancestral oomycete secretome and reveal gene acquisitions by horizontal gene transfer.</title>
        <authorList>
            <person name="Misner I."/>
            <person name="Blouin N."/>
            <person name="Leonard G."/>
            <person name="Richards T.A."/>
            <person name="Lane C.E."/>
        </authorList>
    </citation>
    <scope>NUCLEOTIDE SEQUENCE [LARGE SCALE GENOMIC DNA]</scope>
    <source>
        <strain evidence="7 8">ATCC 34112</strain>
    </source>
</reference>
<organism evidence="7 8">
    <name type="scientific">Thraustotheca clavata</name>
    <dbReference type="NCBI Taxonomy" id="74557"/>
    <lineage>
        <taxon>Eukaryota</taxon>
        <taxon>Sar</taxon>
        <taxon>Stramenopiles</taxon>
        <taxon>Oomycota</taxon>
        <taxon>Saprolegniomycetes</taxon>
        <taxon>Saprolegniales</taxon>
        <taxon>Achlyaceae</taxon>
        <taxon>Thraustotheca</taxon>
    </lineage>
</organism>
<proteinExistence type="predicted"/>
<dbReference type="GO" id="GO:0016020">
    <property type="term" value="C:membrane"/>
    <property type="evidence" value="ECO:0007669"/>
    <property type="project" value="UniProtKB-SubCell"/>
</dbReference>
<dbReference type="SUPFAM" id="SSF52540">
    <property type="entry name" value="P-loop containing nucleoside triphosphate hydrolases"/>
    <property type="match status" value="1"/>
</dbReference>
<sequence length="164" mass="18627">MDSIELIKSPHHFIQVSTPLPYIDTSEDLLLDVPKMTLKWKYVTRSVQIKNANTKEMETKVILNDVSGTALPGELVVIMGPSGAGKSSLLDVISGRQRDFKGSVYVNGSKWNKSTNKKASYVMQDDIFYSTLTVREHLTFQAELRMGKQFNVKQREQRVNYVIE</sequence>
<evidence type="ECO:0000259" key="6">
    <source>
        <dbReference type="Pfam" id="PF00005"/>
    </source>
</evidence>
<keyword evidence="3" id="KW-0812">Transmembrane</keyword>
<dbReference type="GO" id="GO:0042626">
    <property type="term" value="F:ATPase-coupled transmembrane transporter activity"/>
    <property type="evidence" value="ECO:0007669"/>
    <property type="project" value="TreeGrafter"/>
</dbReference>
<dbReference type="OrthoDB" id="66620at2759"/>
<keyword evidence="2" id="KW-0813">Transport</keyword>
<dbReference type="InterPro" id="IPR003439">
    <property type="entry name" value="ABC_transporter-like_ATP-bd"/>
</dbReference>
<protein>
    <submittedName>
        <fullName evidence="7">ATP-binding Cassette (ABC) Superfamily</fullName>
    </submittedName>
</protein>
<dbReference type="Proteomes" id="UP000243217">
    <property type="component" value="Unassembled WGS sequence"/>
</dbReference>
<dbReference type="GO" id="GO:0005524">
    <property type="term" value="F:ATP binding"/>
    <property type="evidence" value="ECO:0007669"/>
    <property type="project" value="UniProtKB-KW"/>
</dbReference>
<gene>
    <name evidence="7" type="ORF">THRCLA_06159</name>
</gene>
<dbReference type="InterPro" id="IPR050352">
    <property type="entry name" value="ABCG_transporters"/>
</dbReference>
<dbReference type="EMBL" id="JNBS01001742">
    <property type="protein sequence ID" value="OQS00186.1"/>
    <property type="molecule type" value="Genomic_DNA"/>
</dbReference>
<dbReference type="AlphaFoldDB" id="A0A1V9ZQ89"/>
<dbReference type="InterPro" id="IPR027417">
    <property type="entry name" value="P-loop_NTPase"/>
</dbReference>
<evidence type="ECO:0000313" key="8">
    <source>
        <dbReference type="Proteomes" id="UP000243217"/>
    </source>
</evidence>
<evidence type="ECO:0000313" key="7">
    <source>
        <dbReference type="EMBL" id="OQS00186.1"/>
    </source>
</evidence>
<evidence type="ECO:0000256" key="2">
    <source>
        <dbReference type="ARBA" id="ARBA00022448"/>
    </source>
</evidence>
<dbReference type="PANTHER" id="PTHR48041:SF139">
    <property type="entry name" value="PROTEIN SCARLET"/>
    <property type="match status" value="1"/>
</dbReference>
<evidence type="ECO:0000256" key="5">
    <source>
        <dbReference type="ARBA" id="ARBA00023136"/>
    </source>
</evidence>
<evidence type="ECO:0000256" key="1">
    <source>
        <dbReference type="ARBA" id="ARBA00004141"/>
    </source>
</evidence>
<keyword evidence="7" id="KW-0547">Nucleotide-binding</keyword>
<keyword evidence="5" id="KW-0472">Membrane</keyword>
<dbReference type="PANTHER" id="PTHR48041">
    <property type="entry name" value="ABC TRANSPORTER G FAMILY MEMBER 28"/>
    <property type="match status" value="1"/>
</dbReference>
<keyword evidence="7" id="KW-0067">ATP-binding</keyword>
<keyword evidence="4" id="KW-1133">Transmembrane helix</keyword>
<dbReference type="STRING" id="74557.A0A1V9ZQ89"/>
<dbReference type="Pfam" id="PF00005">
    <property type="entry name" value="ABC_tran"/>
    <property type="match status" value="1"/>
</dbReference>
<dbReference type="GO" id="GO:0016887">
    <property type="term" value="F:ATP hydrolysis activity"/>
    <property type="evidence" value="ECO:0007669"/>
    <property type="project" value="InterPro"/>
</dbReference>
<keyword evidence="8" id="KW-1185">Reference proteome</keyword>
<evidence type="ECO:0000256" key="3">
    <source>
        <dbReference type="ARBA" id="ARBA00022692"/>
    </source>
</evidence>
<evidence type="ECO:0000256" key="4">
    <source>
        <dbReference type="ARBA" id="ARBA00022989"/>
    </source>
</evidence>
<dbReference type="Gene3D" id="3.40.50.300">
    <property type="entry name" value="P-loop containing nucleotide triphosphate hydrolases"/>
    <property type="match status" value="1"/>
</dbReference>
<comment type="caution">
    <text evidence="7">The sequence shown here is derived from an EMBL/GenBank/DDBJ whole genome shotgun (WGS) entry which is preliminary data.</text>
</comment>
<name>A0A1V9ZQ89_9STRA</name>
<comment type="subcellular location">
    <subcellularLocation>
        <location evidence="1">Membrane</location>
        <topology evidence="1">Multi-pass membrane protein</topology>
    </subcellularLocation>
</comment>
<feature type="domain" description="ABC transporter" evidence="6">
    <location>
        <begin position="63"/>
        <end position="154"/>
    </location>
</feature>
<feature type="non-terminal residue" evidence="7">
    <location>
        <position position="164"/>
    </location>
</feature>
<accession>A0A1V9ZQ89</accession>